<sequence>MTKAKLSTREIFQKAAYAEITRLSLAYLERRNRSRLPYSLDYKSAFDWRVSWVDKLSADKPDLSVDIKPQHNRHQKAKFLERLPSQRRNDLQKFTKLKLDNLNVVNDELLFNTMNLNALLTKNFHTRQIVSANECQTEFSNSKSGQFEEMKGEQIENEQIMITNSLQLLRPETKATALVYTSTLDIINTFHAIKFYRATVLHLNLEYGIPYTNPDTQKCEIEKYINQFGP</sequence>
<proteinExistence type="predicted"/>
<dbReference type="AlphaFoldDB" id="A0A1A9V6U8"/>
<accession>A0A1A9V6U8</accession>
<organism evidence="1 2">
    <name type="scientific">Glossina austeni</name>
    <name type="common">Savannah tsetse fly</name>
    <dbReference type="NCBI Taxonomy" id="7395"/>
    <lineage>
        <taxon>Eukaryota</taxon>
        <taxon>Metazoa</taxon>
        <taxon>Ecdysozoa</taxon>
        <taxon>Arthropoda</taxon>
        <taxon>Hexapoda</taxon>
        <taxon>Insecta</taxon>
        <taxon>Pterygota</taxon>
        <taxon>Neoptera</taxon>
        <taxon>Endopterygota</taxon>
        <taxon>Diptera</taxon>
        <taxon>Brachycera</taxon>
        <taxon>Muscomorpha</taxon>
        <taxon>Hippoboscoidea</taxon>
        <taxon>Glossinidae</taxon>
        <taxon>Glossina</taxon>
    </lineage>
</organism>
<dbReference type="VEuPathDB" id="VectorBase:GAUT027817"/>
<protein>
    <submittedName>
        <fullName evidence="1">Uncharacterized protein</fullName>
    </submittedName>
</protein>
<keyword evidence="2" id="KW-1185">Reference proteome</keyword>
<reference evidence="1" key="1">
    <citation type="submission" date="2020-05" db="UniProtKB">
        <authorList>
            <consortium name="EnsemblMetazoa"/>
        </authorList>
    </citation>
    <scope>IDENTIFICATION</scope>
    <source>
        <strain evidence="1">TTRI</strain>
    </source>
</reference>
<evidence type="ECO:0000313" key="2">
    <source>
        <dbReference type="Proteomes" id="UP000078200"/>
    </source>
</evidence>
<evidence type="ECO:0000313" key="1">
    <source>
        <dbReference type="EnsemblMetazoa" id="GAUT027817-PA"/>
    </source>
</evidence>
<dbReference type="EnsemblMetazoa" id="GAUT027817-RA">
    <property type="protein sequence ID" value="GAUT027817-PA"/>
    <property type="gene ID" value="GAUT027817"/>
</dbReference>
<name>A0A1A9V6U8_GLOAU</name>
<dbReference type="Proteomes" id="UP000078200">
    <property type="component" value="Unassembled WGS sequence"/>
</dbReference>